<evidence type="ECO:0000313" key="1">
    <source>
        <dbReference type="EMBL" id="OGZ66459.1"/>
    </source>
</evidence>
<accession>A0A1G2HVM7</accession>
<protein>
    <recommendedName>
        <fullName evidence="3">HU domain-containing protein</fullName>
    </recommendedName>
</protein>
<dbReference type="InterPro" id="IPR010992">
    <property type="entry name" value="IHF-like_DNA-bd_dom_sf"/>
</dbReference>
<dbReference type="SUPFAM" id="SSF47729">
    <property type="entry name" value="IHF-like DNA-binding proteins"/>
    <property type="match status" value="1"/>
</dbReference>
<dbReference type="GO" id="GO:0003677">
    <property type="term" value="F:DNA binding"/>
    <property type="evidence" value="ECO:0007669"/>
    <property type="project" value="InterPro"/>
</dbReference>
<dbReference type="EMBL" id="MHOP01000005">
    <property type="protein sequence ID" value="OGZ66459.1"/>
    <property type="molecule type" value="Genomic_DNA"/>
</dbReference>
<gene>
    <name evidence="1" type="ORF">A2822_01810</name>
</gene>
<evidence type="ECO:0008006" key="3">
    <source>
        <dbReference type="Google" id="ProtNLM"/>
    </source>
</evidence>
<name>A0A1G2HVM7_9BACT</name>
<sequence length="126" mass="15136">MIYDMAWKPDIGHLKSKELLNRRRFYRLLSEQSNFVDHDLALIFYTGLLVLVHEELRQNKFCRLPGLGDFVSMEQKRRPAWCGKAHLVIEPRQIIKFYPAERLRRYFGKRQGFPRYSEVMPPKPIQ</sequence>
<reference evidence="1 2" key="1">
    <citation type="journal article" date="2016" name="Nat. Commun.">
        <title>Thousands of microbial genomes shed light on interconnected biogeochemical processes in an aquifer system.</title>
        <authorList>
            <person name="Anantharaman K."/>
            <person name="Brown C.T."/>
            <person name="Hug L.A."/>
            <person name="Sharon I."/>
            <person name="Castelle C.J."/>
            <person name="Probst A.J."/>
            <person name="Thomas B.C."/>
            <person name="Singh A."/>
            <person name="Wilkins M.J."/>
            <person name="Karaoz U."/>
            <person name="Brodie E.L."/>
            <person name="Williams K.H."/>
            <person name="Hubbard S.S."/>
            <person name="Banfield J.F."/>
        </authorList>
    </citation>
    <scope>NUCLEOTIDE SEQUENCE [LARGE SCALE GENOMIC DNA]</scope>
</reference>
<dbReference type="AlphaFoldDB" id="A0A1G2HVM7"/>
<dbReference type="Proteomes" id="UP000178774">
    <property type="component" value="Unassembled WGS sequence"/>
</dbReference>
<organism evidence="1 2">
    <name type="scientific">Candidatus Staskawiczbacteria bacterium RIFCSPHIGHO2_01_FULL_41_41</name>
    <dbReference type="NCBI Taxonomy" id="1802203"/>
    <lineage>
        <taxon>Bacteria</taxon>
        <taxon>Candidatus Staskawicziibacteriota</taxon>
    </lineage>
</organism>
<comment type="caution">
    <text evidence="1">The sequence shown here is derived from an EMBL/GenBank/DDBJ whole genome shotgun (WGS) entry which is preliminary data.</text>
</comment>
<proteinExistence type="predicted"/>
<evidence type="ECO:0000313" key="2">
    <source>
        <dbReference type="Proteomes" id="UP000178774"/>
    </source>
</evidence>